<name>A0ACA9P1M9_9GLOM</name>
<evidence type="ECO:0000313" key="1">
    <source>
        <dbReference type="EMBL" id="CAG8686972.1"/>
    </source>
</evidence>
<evidence type="ECO:0000313" key="2">
    <source>
        <dbReference type="Proteomes" id="UP000789366"/>
    </source>
</evidence>
<reference evidence="1" key="1">
    <citation type="submission" date="2021-06" db="EMBL/GenBank/DDBJ databases">
        <authorList>
            <person name="Kallberg Y."/>
            <person name="Tangrot J."/>
            <person name="Rosling A."/>
        </authorList>
    </citation>
    <scope>NUCLEOTIDE SEQUENCE</scope>
    <source>
        <strain evidence="1">28 12/20/2015</strain>
    </source>
</reference>
<accession>A0ACA9P1M9</accession>
<proteinExistence type="predicted"/>
<comment type="caution">
    <text evidence="1">The sequence shown here is derived from an EMBL/GenBank/DDBJ whole genome shotgun (WGS) entry which is preliminary data.</text>
</comment>
<keyword evidence="2" id="KW-1185">Reference proteome</keyword>
<protein>
    <submittedName>
        <fullName evidence="1">965_t:CDS:1</fullName>
    </submittedName>
</protein>
<dbReference type="EMBL" id="CAJVPW010019852">
    <property type="protein sequence ID" value="CAG8686972.1"/>
    <property type="molecule type" value="Genomic_DNA"/>
</dbReference>
<organism evidence="1 2">
    <name type="scientific">Cetraspora pellucida</name>
    <dbReference type="NCBI Taxonomy" id="1433469"/>
    <lineage>
        <taxon>Eukaryota</taxon>
        <taxon>Fungi</taxon>
        <taxon>Fungi incertae sedis</taxon>
        <taxon>Mucoromycota</taxon>
        <taxon>Glomeromycotina</taxon>
        <taxon>Glomeromycetes</taxon>
        <taxon>Diversisporales</taxon>
        <taxon>Gigasporaceae</taxon>
        <taxon>Cetraspora</taxon>
    </lineage>
</organism>
<gene>
    <name evidence="1" type="ORF">SPELUC_LOCUS10523</name>
</gene>
<feature type="non-terminal residue" evidence="1">
    <location>
        <position position="1"/>
    </location>
</feature>
<sequence>VNKNKPRIAFEVSQDQERLMDEEQLDDEEYVSSEDNLSDLLEN</sequence>
<dbReference type="Proteomes" id="UP000789366">
    <property type="component" value="Unassembled WGS sequence"/>
</dbReference>